<dbReference type="InterPro" id="IPR011049">
    <property type="entry name" value="Serralysin-like_metalloprot_C"/>
</dbReference>
<dbReference type="Gene3D" id="2.80.10.50">
    <property type="match status" value="2"/>
</dbReference>
<dbReference type="InterPro" id="IPR013431">
    <property type="entry name" value="Delta_60_rpt"/>
</dbReference>
<dbReference type="Gene3D" id="2.150.10.10">
    <property type="entry name" value="Serralysin-like metalloprotease, C-terminal"/>
    <property type="match status" value="2"/>
</dbReference>
<dbReference type="Proteomes" id="UP001228019">
    <property type="component" value="Unassembled WGS sequence"/>
</dbReference>
<dbReference type="RefSeq" id="WP_304554085.1">
    <property type="nucleotide sequence ID" value="NZ_JAUQOP010000012.1"/>
</dbReference>
<comment type="caution">
    <text evidence="4">The sequence shown here is derived from an EMBL/GenBank/DDBJ whole genome shotgun (WGS) entry which is preliminary data.</text>
</comment>
<evidence type="ECO:0000313" key="5">
    <source>
        <dbReference type="Proteomes" id="UP001228019"/>
    </source>
</evidence>
<keyword evidence="5" id="KW-1185">Reference proteome</keyword>
<proteinExistence type="predicted"/>
<comment type="subcellular location">
    <subcellularLocation>
        <location evidence="1">Secreted</location>
    </subcellularLocation>
</comment>
<sequence length="687" mass="71854">MATADSKTTSTHTVRTGPGTVQVDLTGQFDTNQSIMIQPDGKILVGGYTQYLAWGYPGAPGEESYGYEQNHSVIRLNADGSLDTSFHDGGIDIVPAATAPESHYELTAVQPDGKVLVAVALNTGVQVERFNSDGTRDATFGQNGAISLGIGHAFKDIDLTANADGTFQVSARGFDQASVTRIGADGTLVDGFGDNGVLSVNIPTDKYYNGGISTAVQADGGVVVGAAYNVAGAGDPTFLLQRFTPDGQLDTHFGDNGALYLTPAMGFGEDSVVTLQADGKIIVMGHVEGNAWATVARLNADGSFDNGFGTHGTVTFETDTPVALTVQADGKIVAAGTSNGDFSVIRLNADGSLDTGFGSHDGKLHVDGYVGEEILQGTAAAEVIQGLAGDDVLQGNGGRDVLHGGAGADIFRFTELGDSFRTDTQNGSDRIQDFDAAQDRIDLTALGFTGIGNGHDGTLAVLASADGTRTYLKNYDADASGQRFELTLDGNWTGQLNNTNLVFTAPTVDGTAGKDTIIGSALSEIIRGLDGNDRINGGAGADVIIGGKGADRLDGGDRGDISLWTDHRENADVFRYTTAEDSYRTDSQSFVDLIERFTVDDRIDVSSLGYTGLGDGTGTTLKVAYNQALDRTYLQDVEADAQGHWFQIGLAGDWRESLDEDNMIFATNADVGLVGMAPETDPGHLLT</sequence>
<accession>A0ABT9BXT3</accession>
<dbReference type="PANTHER" id="PTHR38340:SF1">
    <property type="entry name" value="S-LAYER PROTEIN"/>
    <property type="match status" value="1"/>
</dbReference>
<organism evidence="4 5">
    <name type="scientific">Pseudomonas citrulli</name>
    <dbReference type="NCBI Taxonomy" id="3064347"/>
    <lineage>
        <taxon>Bacteria</taxon>
        <taxon>Pseudomonadati</taxon>
        <taxon>Pseudomonadota</taxon>
        <taxon>Gammaproteobacteria</taxon>
        <taxon>Pseudomonadales</taxon>
        <taxon>Pseudomonadaceae</taxon>
        <taxon>Pseudomonas</taxon>
    </lineage>
</organism>
<dbReference type="EMBL" id="JAUQOP010000012">
    <property type="protein sequence ID" value="MDO7897366.1"/>
    <property type="molecule type" value="Genomic_DNA"/>
</dbReference>
<reference evidence="4 5" key="1">
    <citation type="submission" date="2023-07" db="EMBL/GenBank/DDBJ databases">
        <title>Identification of four novel Pseudomonas species associated with bacterial leaf spot of cucurbits.</title>
        <authorList>
            <person name="Fullem K.R."/>
        </authorList>
    </citation>
    <scope>NUCLEOTIDE SEQUENCE [LARGE SCALE GENOMIC DNA]</scope>
    <source>
        <strain evidence="4 5">K18</strain>
    </source>
</reference>
<keyword evidence="3" id="KW-0106">Calcium</keyword>
<evidence type="ECO:0000256" key="2">
    <source>
        <dbReference type="ARBA" id="ARBA00022525"/>
    </source>
</evidence>
<evidence type="ECO:0000256" key="1">
    <source>
        <dbReference type="ARBA" id="ARBA00004613"/>
    </source>
</evidence>
<dbReference type="NCBIfam" id="TIGR02608">
    <property type="entry name" value="delta_60_rpt"/>
    <property type="match status" value="5"/>
</dbReference>
<dbReference type="PROSITE" id="PS00330">
    <property type="entry name" value="HEMOLYSIN_CALCIUM"/>
    <property type="match status" value="3"/>
</dbReference>
<evidence type="ECO:0000313" key="4">
    <source>
        <dbReference type="EMBL" id="MDO7897366.1"/>
    </source>
</evidence>
<dbReference type="SUPFAM" id="SSF51120">
    <property type="entry name" value="beta-Roll"/>
    <property type="match status" value="2"/>
</dbReference>
<dbReference type="Pfam" id="PF17164">
    <property type="entry name" value="DUF5122"/>
    <property type="match status" value="6"/>
</dbReference>
<evidence type="ECO:0000256" key="3">
    <source>
        <dbReference type="ARBA" id="ARBA00022837"/>
    </source>
</evidence>
<name>A0ABT9BXT3_9PSED</name>
<protein>
    <submittedName>
        <fullName evidence="4">Calcium-binding protein</fullName>
    </submittedName>
</protein>
<dbReference type="Pfam" id="PF00353">
    <property type="entry name" value="HemolysinCabind"/>
    <property type="match status" value="2"/>
</dbReference>
<keyword evidence="2" id="KW-0964">Secreted</keyword>
<dbReference type="InterPro" id="IPR050557">
    <property type="entry name" value="RTX_toxin/Mannuronan_C5-epim"/>
</dbReference>
<dbReference type="PANTHER" id="PTHR38340">
    <property type="entry name" value="S-LAYER PROTEIN"/>
    <property type="match status" value="1"/>
</dbReference>
<dbReference type="InterPro" id="IPR018511">
    <property type="entry name" value="Hemolysin-typ_Ca-bd_CS"/>
</dbReference>
<gene>
    <name evidence="4" type="ORF">Q6A48_10760</name>
</gene>
<dbReference type="InterPro" id="IPR001343">
    <property type="entry name" value="Hemolysn_Ca-bd"/>
</dbReference>